<evidence type="ECO:0000256" key="3">
    <source>
        <dbReference type="ARBA" id="ARBA00023002"/>
    </source>
</evidence>
<evidence type="ECO:0000313" key="4">
    <source>
        <dbReference type="EMBL" id="KAL0639826.1"/>
    </source>
</evidence>
<dbReference type="EMBL" id="JBBBZM010000008">
    <property type="protein sequence ID" value="KAL0639826.1"/>
    <property type="molecule type" value="Genomic_DNA"/>
</dbReference>
<organism evidence="4 5">
    <name type="scientific">Discina gigas</name>
    <dbReference type="NCBI Taxonomy" id="1032678"/>
    <lineage>
        <taxon>Eukaryota</taxon>
        <taxon>Fungi</taxon>
        <taxon>Dikarya</taxon>
        <taxon>Ascomycota</taxon>
        <taxon>Pezizomycotina</taxon>
        <taxon>Pezizomycetes</taxon>
        <taxon>Pezizales</taxon>
        <taxon>Discinaceae</taxon>
        <taxon>Discina</taxon>
    </lineage>
</organism>
<evidence type="ECO:0000313" key="5">
    <source>
        <dbReference type="Proteomes" id="UP001447188"/>
    </source>
</evidence>
<keyword evidence="3" id="KW-0560">Oxidoreductase</keyword>
<dbReference type="InterPro" id="IPR036291">
    <property type="entry name" value="NAD(P)-bd_dom_sf"/>
</dbReference>
<name>A0ABR3GV61_9PEZI</name>
<gene>
    <name evidence="4" type="ORF">Q9L58_001142</name>
</gene>
<reference evidence="4 5" key="1">
    <citation type="submission" date="2024-02" db="EMBL/GenBank/DDBJ databases">
        <title>Discinaceae phylogenomics.</title>
        <authorList>
            <person name="Dirks A.C."/>
            <person name="James T.Y."/>
        </authorList>
    </citation>
    <scope>NUCLEOTIDE SEQUENCE [LARGE SCALE GENOMIC DNA]</scope>
    <source>
        <strain evidence="4 5">ACD0624</strain>
    </source>
</reference>
<protein>
    <recommendedName>
        <fullName evidence="6">Short chain dehydrogenase/reductase</fullName>
    </recommendedName>
</protein>
<comment type="similarity">
    <text evidence="1">Belongs to the short-chain dehydrogenases/reductases (SDR) family.</text>
</comment>
<proteinExistence type="inferred from homology"/>
<dbReference type="SUPFAM" id="SSF51735">
    <property type="entry name" value="NAD(P)-binding Rossmann-fold domains"/>
    <property type="match status" value="1"/>
</dbReference>
<evidence type="ECO:0008006" key="6">
    <source>
        <dbReference type="Google" id="ProtNLM"/>
    </source>
</evidence>
<keyword evidence="2" id="KW-0521">NADP</keyword>
<dbReference type="PANTHER" id="PTHR43008">
    <property type="entry name" value="BENZIL REDUCTASE"/>
    <property type="match status" value="1"/>
</dbReference>
<dbReference type="InterPro" id="IPR020904">
    <property type="entry name" value="Sc_DH/Rdtase_CS"/>
</dbReference>
<evidence type="ECO:0000256" key="2">
    <source>
        <dbReference type="ARBA" id="ARBA00022857"/>
    </source>
</evidence>
<dbReference type="InterPro" id="IPR002347">
    <property type="entry name" value="SDR_fam"/>
</dbReference>
<comment type="caution">
    <text evidence="4">The sequence shown here is derived from an EMBL/GenBank/DDBJ whole genome shotgun (WGS) entry which is preliminary data.</text>
</comment>
<dbReference type="Gene3D" id="3.40.50.720">
    <property type="entry name" value="NAD(P)-binding Rossmann-like Domain"/>
    <property type="match status" value="1"/>
</dbReference>
<evidence type="ECO:0000256" key="1">
    <source>
        <dbReference type="ARBA" id="ARBA00006484"/>
    </source>
</evidence>
<dbReference type="CDD" id="cd05233">
    <property type="entry name" value="SDR_c"/>
    <property type="match status" value="1"/>
</dbReference>
<sequence>MAHPAFAPSNVALITGAASGIGLAIARLCASHGMKLLLTDINGALLAEVARTFTVPVEAVEMDVGDRGAWSLVKGKVDTVFGGRVDLLVLNAAIAPTVAWEDVDAFRKLFETNVFGVLNGIAEFLPVLRDRPDPAARAIVIVGSKQGITNPPRNPAYNASKSAIKSLAEHLSFDLRATPVSVHLLVPGWTYTGFMVAVGITEKPAGAWTGDQVAERMAEYMKKGQFYIVCPDNDVTEETDNKRIAWAAGDLIEGRPALSRWREEWADRHKEFMEK</sequence>
<dbReference type="PRINTS" id="PR00081">
    <property type="entry name" value="GDHRDH"/>
</dbReference>
<dbReference type="Pfam" id="PF00106">
    <property type="entry name" value="adh_short"/>
    <property type="match status" value="1"/>
</dbReference>
<dbReference type="Proteomes" id="UP001447188">
    <property type="component" value="Unassembled WGS sequence"/>
</dbReference>
<dbReference type="PROSITE" id="PS00061">
    <property type="entry name" value="ADH_SHORT"/>
    <property type="match status" value="1"/>
</dbReference>
<keyword evidence="5" id="KW-1185">Reference proteome</keyword>
<accession>A0ABR3GV61</accession>
<dbReference type="PANTHER" id="PTHR43008:SF7">
    <property type="entry name" value="SHORT CHAIN DEHYDROGENASE_REDUCTASE (AFU_ORTHOLOGUE AFUA_2G00830)"/>
    <property type="match status" value="1"/>
</dbReference>